<comment type="caution">
    <text evidence="2">The sequence shown here is derived from an EMBL/GenBank/DDBJ whole genome shotgun (WGS) entry which is preliminary data.</text>
</comment>
<dbReference type="PANTHER" id="PTHR35273:SF2">
    <property type="entry name" value="ALPHA-GALACTOSIDASE"/>
    <property type="match status" value="1"/>
</dbReference>
<accession>A0ABS7ZPD8</accession>
<dbReference type="PANTHER" id="PTHR35273">
    <property type="entry name" value="ALPHA-1,4 POLYGALACTOSAMINIDASE, PUTATIVE (AFU_ORTHOLOGUE AFUA_3G07890)-RELATED"/>
    <property type="match status" value="1"/>
</dbReference>
<name>A0ABS7ZPD8_9GAMM</name>
<dbReference type="PROSITE" id="PS51257">
    <property type="entry name" value="PROKAR_LIPOPROTEIN"/>
    <property type="match status" value="1"/>
</dbReference>
<protein>
    <submittedName>
        <fullName evidence="2">Endo alpha-1,4 polygalactosaminidase</fullName>
    </submittedName>
</protein>
<dbReference type="Proteomes" id="UP000714380">
    <property type="component" value="Unassembled WGS sequence"/>
</dbReference>
<feature type="domain" description="Glycoside-hydrolase family GH114 TIM-barrel" evidence="1">
    <location>
        <begin position="55"/>
        <end position="280"/>
    </location>
</feature>
<dbReference type="SUPFAM" id="SSF51445">
    <property type="entry name" value="(Trans)glycosidases"/>
    <property type="match status" value="1"/>
</dbReference>
<keyword evidence="3" id="KW-1185">Reference proteome</keyword>
<dbReference type="EMBL" id="JAEDAH010000042">
    <property type="protein sequence ID" value="MCA6063574.1"/>
    <property type="molecule type" value="Genomic_DNA"/>
</dbReference>
<evidence type="ECO:0000313" key="3">
    <source>
        <dbReference type="Proteomes" id="UP000714380"/>
    </source>
</evidence>
<dbReference type="InterPro" id="IPR013785">
    <property type="entry name" value="Aldolase_TIM"/>
</dbReference>
<evidence type="ECO:0000259" key="1">
    <source>
        <dbReference type="Pfam" id="PF03537"/>
    </source>
</evidence>
<dbReference type="RefSeq" id="WP_225673708.1">
    <property type="nucleotide sequence ID" value="NZ_JAEDAH010000042.1"/>
</dbReference>
<dbReference type="InterPro" id="IPR017853">
    <property type="entry name" value="GH"/>
</dbReference>
<reference evidence="2 3" key="1">
    <citation type="submission" date="2020-12" db="EMBL/GenBank/DDBJ databases">
        <title>Novel Thalassolituus-related marine hydrocarbonoclastic bacteria mediated algae-derived hydrocarbons mineralization in twilight zone of the northern South China Sea.</title>
        <authorList>
            <person name="Dong C."/>
        </authorList>
    </citation>
    <scope>NUCLEOTIDE SEQUENCE [LARGE SCALE GENOMIC DNA]</scope>
    <source>
        <strain evidence="2 3">IMCC1826</strain>
    </source>
</reference>
<dbReference type="Gene3D" id="3.20.20.70">
    <property type="entry name" value="Aldolase class I"/>
    <property type="match status" value="1"/>
</dbReference>
<sequence length="288" mass="31620">MRKPGVIYLSLLLAACGGGDGGSDDDSGSGHVMTLPLAPAAVTDGDWYRPAVGVSWQWQLSGTVNDGYDVALYDIDLFDSSEDFIADLQQQGRKVICYFSAGSYEDWRDDESQFSSDDLGDTLDGWPGERWLDIRSQNVQRIMLARLDTAASKGCDGVEPDNMDGYQNDNGVGLSADDQLAYNRFIANAAHQRGLAVALKNDLDQIEALVSYFDFAVNEQCAEYDECDLLTPFIDDGKAVLQAEYAERLVNDSDERDALCTAMADLQFSTLILPLNLDDSFRYDCNGS</sequence>
<dbReference type="Pfam" id="PF03537">
    <property type="entry name" value="Glyco_hydro_114"/>
    <property type="match status" value="1"/>
</dbReference>
<proteinExistence type="predicted"/>
<gene>
    <name evidence="2" type="ORF">I9W95_08125</name>
</gene>
<organism evidence="2 3">
    <name type="scientific">Thalassolituus marinus</name>
    <dbReference type="NCBI Taxonomy" id="671053"/>
    <lineage>
        <taxon>Bacteria</taxon>
        <taxon>Pseudomonadati</taxon>
        <taxon>Pseudomonadota</taxon>
        <taxon>Gammaproteobacteria</taxon>
        <taxon>Oceanospirillales</taxon>
        <taxon>Oceanospirillaceae</taxon>
        <taxon>Thalassolituus</taxon>
    </lineage>
</organism>
<dbReference type="InterPro" id="IPR004352">
    <property type="entry name" value="GH114_TIM-barrel"/>
</dbReference>
<evidence type="ECO:0000313" key="2">
    <source>
        <dbReference type="EMBL" id="MCA6063574.1"/>
    </source>
</evidence>